<organism evidence="5 6">
    <name type="scientific">Thermoclostridium caenicola</name>
    <dbReference type="NCBI Taxonomy" id="659425"/>
    <lineage>
        <taxon>Bacteria</taxon>
        <taxon>Bacillati</taxon>
        <taxon>Bacillota</taxon>
        <taxon>Clostridia</taxon>
        <taxon>Eubacteriales</taxon>
        <taxon>Oscillospiraceae</taxon>
        <taxon>Thermoclostridium</taxon>
    </lineage>
</organism>
<keyword evidence="2" id="KW-0408">Iron</keyword>
<name>A0A1M6HXA6_9FIRM</name>
<dbReference type="RefSeq" id="WP_149679103.1">
    <property type="nucleotide sequence ID" value="NZ_FQZP01000036.1"/>
</dbReference>
<keyword evidence="3" id="KW-0411">Iron-sulfur</keyword>
<sequence length="191" mass="20581">MNHLSSGLRSNLLERGASLVGFADLKDFPAKDRMDFAYGVSIAVAIRPDIIRGIENGPTLAYYEEYVRLNEQLNSLAEYTADYLKGHGFEAIPQTTTRVVQDRNALRTPLPHKTVATRAGLGWIGKCALLVTKSFGSALRFTSVLTNAPLPAGIPVNASSCGTCTRCREACPGKAVKGINWSPELGSVNLV</sequence>
<accession>A0A1M6HXA6</accession>
<dbReference type="GO" id="GO:0046872">
    <property type="term" value="F:metal ion binding"/>
    <property type="evidence" value="ECO:0007669"/>
    <property type="project" value="UniProtKB-KW"/>
</dbReference>
<dbReference type="Proteomes" id="UP000324781">
    <property type="component" value="Unassembled WGS sequence"/>
</dbReference>
<proteinExistence type="predicted"/>
<protein>
    <recommendedName>
        <fullName evidence="4">4Fe-4S ferredoxin-type domain-containing protein</fullName>
    </recommendedName>
</protein>
<feature type="domain" description="4Fe-4S ferredoxin-type" evidence="4">
    <location>
        <begin position="152"/>
        <end position="182"/>
    </location>
</feature>
<dbReference type="OrthoDB" id="9815745at2"/>
<dbReference type="PROSITE" id="PS51379">
    <property type="entry name" value="4FE4S_FER_2"/>
    <property type="match status" value="1"/>
</dbReference>
<evidence type="ECO:0000256" key="2">
    <source>
        <dbReference type="ARBA" id="ARBA00023004"/>
    </source>
</evidence>
<dbReference type="PROSITE" id="PS00198">
    <property type="entry name" value="4FE4S_FER_1"/>
    <property type="match status" value="1"/>
</dbReference>
<keyword evidence="6" id="KW-1185">Reference proteome</keyword>
<dbReference type="GO" id="GO:0051536">
    <property type="term" value="F:iron-sulfur cluster binding"/>
    <property type="evidence" value="ECO:0007669"/>
    <property type="project" value="UniProtKB-KW"/>
</dbReference>
<evidence type="ECO:0000259" key="4">
    <source>
        <dbReference type="PROSITE" id="PS51379"/>
    </source>
</evidence>
<evidence type="ECO:0000256" key="3">
    <source>
        <dbReference type="ARBA" id="ARBA00023014"/>
    </source>
</evidence>
<keyword evidence="1" id="KW-0479">Metal-binding</keyword>
<dbReference type="EMBL" id="FQZP01000036">
    <property type="protein sequence ID" value="SHJ26862.1"/>
    <property type="molecule type" value="Genomic_DNA"/>
</dbReference>
<dbReference type="InterPro" id="IPR017900">
    <property type="entry name" value="4Fe4S_Fe_S_CS"/>
</dbReference>
<evidence type="ECO:0000313" key="5">
    <source>
        <dbReference type="EMBL" id="SHJ26862.1"/>
    </source>
</evidence>
<evidence type="ECO:0000313" key="6">
    <source>
        <dbReference type="Proteomes" id="UP000324781"/>
    </source>
</evidence>
<dbReference type="PANTHER" id="PTHR42827">
    <property type="entry name" value="IRON-SULFUR CLUSTER-BINDING PROTEIN-RELATED"/>
    <property type="match status" value="1"/>
</dbReference>
<dbReference type="InterPro" id="IPR017896">
    <property type="entry name" value="4Fe4S_Fe-S-bd"/>
</dbReference>
<reference evidence="5 6" key="1">
    <citation type="submission" date="2016-11" db="EMBL/GenBank/DDBJ databases">
        <authorList>
            <person name="Varghese N."/>
            <person name="Submissions S."/>
        </authorList>
    </citation>
    <scope>NUCLEOTIDE SEQUENCE [LARGE SCALE GENOMIC DNA]</scope>
    <source>
        <strain evidence="5 6">DSM 19027</strain>
    </source>
</reference>
<gene>
    <name evidence="5" type="ORF">SAMN05444373_103620</name>
</gene>
<dbReference type="PANTHER" id="PTHR42827:SF1">
    <property type="entry name" value="IRON-SULFUR CLUSTER-BINDING PROTEIN"/>
    <property type="match status" value="1"/>
</dbReference>
<dbReference type="AlphaFoldDB" id="A0A1M6HXA6"/>
<evidence type="ECO:0000256" key="1">
    <source>
        <dbReference type="ARBA" id="ARBA00022723"/>
    </source>
</evidence>